<dbReference type="InterPro" id="IPR008136">
    <property type="entry name" value="CinA_C"/>
</dbReference>
<dbReference type="NCBIfam" id="NF001813">
    <property type="entry name" value="PRK00549.1"/>
    <property type="match status" value="1"/>
</dbReference>
<dbReference type="Pfam" id="PF18146">
    <property type="entry name" value="CinA_KH"/>
    <property type="match status" value="1"/>
</dbReference>
<gene>
    <name evidence="1" type="primary">cinA</name>
    <name evidence="3" type="ORF">QBE51_03310</name>
</gene>
<dbReference type="NCBIfam" id="TIGR00177">
    <property type="entry name" value="molyb_syn"/>
    <property type="match status" value="1"/>
</dbReference>
<dbReference type="InterPro" id="IPR008135">
    <property type="entry name" value="Competence-induced_CinA"/>
</dbReference>
<dbReference type="RefSeq" id="WP_341877533.1">
    <property type="nucleotide sequence ID" value="NZ_CP121687.1"/>
</dbReference>
<name>A0ABZ2Y7L5_9FIRM</name>
<protein>
    <recommendedName>
        <fullName evidence="1">Putative competence-damage inducible protein</fullName>
    </recommendedName>
</protein>
<dbReference type="InterPro" id="IPR001453">
    <property type="entry name" value="MoaB/Mog_dom"/>
</dbReference>
<keyword evidence="4" id="KW-1185">Reference proteome</keyword>
<sequence length="414" mass="44969">MNAEILAVGTELLLGDIVNTNAQYIAKRLAEIGINVYYQSVVGDNSNRLYQSFELALKRADIVITTGGLGPTNDDLTKETAAAIAGKSMVLDQKSLDWIESYFSKLGRVMTENNRKQAYFPEGAVIFHNAYGTAPGCAIEVGEKKIILLPGPPREMKPMFENSVIPYLSQFQDGVLVSKVLRICGIGESHVEALLKDILNAQTNPTIAPYAKTGEVTLRITSKAKTKDEASKMIIPVEEQIRNILGDHIYGEGENTTLESVVAEMLIRHKKTVATAESCTGGLLAARLINYPGISSVFMEGAVTYSNGSKINRLGVKEETLSKYGAVSKETAEEMAKGISQSAGTDIGISTTGIAGPGGGSDEKPVGLVYSGLCIDGEVFSKKFNFRGDRQNIRERTVISVLDWVRRVMEEKFR</sequence>
<dbReference type="PIRSF" id="PIRSF006728">
    <property type="entry name" value="CinA"/>
    <property type="match status" value="1"/>
</dbReference>
<organism evidence="3 4">
    <name type="scientific">Defluviitalea saccharophila</name>
    <dbReference type="NCBI Taxonomy" id="879970"/>
    <lineage>
        <taxon>Bacteria</taxon>
        <taxon>Bacillati</taxon>
        <taxon>Bacillota</taxon>
        <taxon>Clostridia</taxon>
        <taxon>Lachnospirales</taxon>
        <taxon>Defluviitaleaceae</taxon>
        <taxon>Defluviitalea</taxon>
    </lineage>
</organism>
<evidence type="ECO:0000313" key="4">
    <source>
        <dbReference type="Proteomes" id="UP001486565"/>
    </source>
</evidence>
<dbReference type="InterPro" id="IPR041424">
    <property type="entry name" value="CinA_KH"/>
</dbReference>
<dbReference type="Gene3D" id="3.30.70.2860">
    <property type="match status" value="1"/>
</dbReference>
<dbReference type="InterPro" id="IPR036653">
    <property type="entry name" value="CinA-like_C"/>
</dbReference>
<evidence type="ECO:0000256" key="1">
    <source>
        <dbReference type="HAMAP-Rule" id="MF_00226"/>
    </source>
</evidence>
<dbReference type="SUPFAM" id="SSF142433">
    <property type="entry name" value="CinA-like"/>
    <property type="match status" value="1"/>
</dbReference>
<dbReference type="NCBIfam" id="TIGR00199">
    <property type="entry name" value="PncC_domain"/>
    <property type="match status" value="1"/>
</dbReference>
<dbReference type="NCBIfam" id="TIGR00200">
    <property type="entry name" value="cinA_nterm"/>
    <property type="match status" value="1"/>
</dbReference>
<evidence type="ECO:0000313" key="3">
    <source>
        <dbReference type="EMBL" id="WZL70569.1"/>
    </source>
</evidence>
<dbReference type="PANTHER" id="PTHR13939:SF0">
    <property type="entry name" value="NMN AMIDOHYDROLASE-LIKE PROTEIN YFAY"/>
    <property type="match status" value="1"/>
</dbReference>
<dbReference type="Gene3D" id="3.40.980.10">
    <property type="entry name" value="MoaB/Mog-like domain"/>
    <property type="match status" value="1"/>
</dbReference>
<dbReference type="HAMAP" id="MF_00226_B">
    <property type="entry name" value="CinA_B"/>
    <property type="match status" value="1"/>
</dbReference>
<dbReference type="Pfam" id="PF02464">
    <property type="entry name" value="CinA"/>
    <property type="match status" value="1"/>
</dbReference>
<feature type="domain" description="MoaB/Mog" evidence="2">
    <location>
        <begin position="4"/>
        <end position="171"/>
    </location>
</feature>
<dbReference type="PANTHER" id="PTHR13939">
    <property type="entry name" value="NICOTINAMIDE-NUCLEOTIDE AMIDOHYDROLASE PNCC"/>
    <property type="match status" value="1"/>
</dbReference>
<dbReference type="SUPFAM" id="SSF53218">
    <property type="entry name" value="Molybdenum cofactor biosynthesis proteins"/>
    <property type="match status" value="1"/>
</dbReference>
<dbReference type="Pfam" id="PF00994">
    <property type="entry name" value="MoCF_biosynth"/>
    <property type="match status" value="1"/>
</dbReference>
<dbReference type="CDD" id="cd00885">
    <property type="entry name" value="cinA"/>
    <property type="match status" value="1"/>
</dbReference>
<dbReference type="InterPro" id="IPR036425">
    <property type="entry name" value="MoaB/Mog-like_dom_sf"/>
</dbReference>
<evidence type="ECO:0000259" key="2">
    <source>
        <dbReference type="SMART" id="SM00852"/>
    </source>
</evidence>
<comment type="similarity">
    <text evidence="1">Belongs to the CinA family.</text>
</comment>
<dbReference type="Gene3D" id="3.90.950.20">
    <property type="entry name" value="CinA-like"/>
    <property type="match status" value="1"/>
</dbReference>
<reference evidence="3 4" key="1">
    <citation type="submission" date="2023-03" db="EMBL/GenBank/DDBJ databases">
        <title>Novel Species.</title>
        <authorList>
            <person name="Ma S."/>
        </authorList>
    </citation>
    <scope>NUCLEOTIDE SEQUENCE [LARGE SCALE GENOMIC DNA]</scope>
    <source>
        <strain evidence="3 4">LIND6LT2</strain>
    </source>
</reference>
<dbReference type="Proteomes" id="UP001486565">
    <property type="component" value="Chromosome"/>
</dbReference>
<accession>A0ABZ2Y7L5</accession>
<dbReference type="SMART" id="SM00852">
    <property type="entry name" value="MoCF_biosynth"/>
    <property type="match status" value="1"/>
</dbReference>
<dbReference type="EMBL" id="CP121687">
    <property type="protein sequence ID" value="WZL70569.1"/>
    <property type="molecule type" value="Genomic_DNA"/>
</dbReference>
<dbReference type="InterPro" id="IPR050101">
    <property type="entry name" value="CinA"/>
</dbReference>
<proteinExistence type="inferred from homology"/>